<dbReference type="GO" id="GO:0005576">
    <property type="term" value="C:extracellular region"/>
    <property type="evidence" value="ECO:0007669"/>
    <property type="project" value="UniProtKB-SubCell"/>
</dbReference>
<evidence type="ECO:0000256" key="4">
    <source>
        <dbReference type="ARBA" id="ARBA00017068"/>
    </source>
</evidence>
<dbReference type="InterPro" id="IPR029017">
    <property type="entry name" value="Enolase-like_N"/>
</dbReference>
<feature type="binding site" evidence="14">
    <location>
        <position position="155"/>
    </location>
    <ligand>
        <name>substrate</name>
    </ligand>
</feature>
<evidence type="ECO:0000256" key="11">
    <source>
        <dbReference type="ARBA" id="ARBA00045763"/>
    </source>
</evidence>
<dbReference type="HAMAP" id="MF_00318">
    <property type="entry name" value="Enolase"/>
    <property type="match status" value="1"/>
</dbReference>
<dbReference type="SUPFAM" id="SSF54826">
    <property type="entry name" value="Enolase N-terminal domain-like"/>
    <property type="match status" value="1"/>
</dbReference>
<dbReference type="SFLD" id="SFLDS00001">
    <property type="entry name" value="Enolase"/>
    <property type="match status" value="1"/>
</dbReference>
<feature type="binding site" evidence="14">
    <location>
        <position position="164"/>
    </location>
    <ligand>
        <name>substrate</name>
    </ligand>
</feature>
<feature type="binding site" evidence="12">
    <location>
        <position position="390"/>
    </location>
    <ligand>
        <name>(2R)-2-phosphoglycerate</name>
        <dbReference type="ChEBI" id="CHEBI:58289"/>
    </ligand>
</feature>
<evidence type="ECO:0000256" key="1">
    <source>
        <dbReference type="ARBA" id="ARBA00005031"/>
    </source>
</evidence>
<evidence type="ECO:0000256" key="5">
    <source>
        <dbReference type="ARBA" id="ARBA00022490"/>
    </source>
</evidence>
<feature type="binding site" evidence="12">
    <location>
        <position position="368"/>
    </location>
    <ligand>
        <name>(2R)-2-phosphoglycerate</name>
        <dbReference type="ChEBI" id="CHEBI:58289"/>
    </ligand>
</feature>
<feature type="binding site" evidence="14">
    <location>
        <begin position="366"/>
        <end position="369"/>
    </location>
    <ligand>
        <name>substrate</name>
    </ligand>
</feature>
<keyword evidence="8 12" id="KW-0460">Magnesium</keyword>
<keyword evidence="6 12" id="KW-0964">Secreted</keyword>
<name>A0A316F1B5_9BURK</name>
<dbReference type="GeneID" id="98339650"/>
<evidence type="ECO:0000256" key="2">
    <source>
        <dbReference type="ARBA" id="ARBA00009604"/>
    </source>
</evidence>
<keyword evidence="7 12" id="KW-0479">Metal-binding</keyword>
<dbReference type="Gene3D" id="3.30.390.10">
    <property type="entry name" value="Enolase-like, N-terminal domain"/>
    <property type="match status" value="1"/>
</dbReference>
<accession>A0A316F1B5</accession>
<dbReference type="GO" id="GO:0009986">
    <property type="term" value="C:cell surface"/>
    <property type="evidence" value="ECO:0007669"/>
    <property type="project" value="UniProtKB-SubCell"/>
</dbReference>
<dbReference type="CDD" id="cd03313">
    <property type="entry name" value="enolase"/>
    <property type="match status" value="1"/>
</dbReference>
<feature type="binding site" evidence="12">
    <location>
        <position position="163"/>
    </location>
    <ligand>
        <name>(2R)-2-phosphoglycerate</name>
        <dbReference type="ChEBI" id="CHEBI:58289"/>
    </ligand>
</feature>
<keyword evidence="10 12" id="KW-0456">Lyase</keyword>
<comment type="function">
    <text evidence="11 12">Catalyzes the reversible conversion of 2-phosphoglycerate (2-PG) into phosphoenolpyruvate (PEP). It is essential for the degradation of carbohydrates via glycolysis.</text>
</comment>
<organism evidence="18 19">
    <name type="scientific">Cupriavidus plantarum</name>
    <dbReference type="NCBI Taxonomy" id="942865"/>
    <lineage>
        <taxon>Bacteria</taxon>
        <taxon>Pseudomonadati</taxon>
        <taxon>Pseudomonadota</taxon>
        <taxon>Betaproteobacteria</taxon>
        <taxon>Burkholderiales</taxon>
        <taxon>Burkholderiaceae</taxon>
        <taxon>Cupriavidus</taxon>
    </lineage>
</organism>
<evidence type="ECO:0000259" key="16">
    <source>
        <dbReference type="SMART" id="SM01192"/>
    </source>
</evidence>
<comment type="pathway">
    <text evidence="1 12">Carbohydrate degradation; glycolysis; pyruvate from D-glyceraldehyde 3-phosphate: step 4/5.</text>
</comment>
<feature type="binding site" evidence="12">
    <location>
        <position position="339"/>
    </location>
    <ligand>
        <name>(2R)-2-phosphoglycerate</name>
        <dbReference type="ChEBI" id="CHEBI:58289"/>
    </ligand>
</feature>
<dbReference type="InterPro" id="IPR000941">
    <property type="entry name" value="Enolase"/>
</dbReference>
<dbReference type="Pfam" id="PF00113">
    <property type="entry name" value="Enolase_C"/>
    <property type="match status" value="1"/>
</dbReference>
<proteinExistence type="inferred from homology"/>
<comment type="subcellular location">
    <subcellularLocation>
        <location evidence="12">Cytoplasm</location>
    </subcellularLocation>
    <subcellularLocation>
        <location evidence="12">Secreted</location>
    </subcellularLocation>
    <subcellularLocation>
        <location evidence="12">Cell surface</location>
    </subcellularLocation>
    <text evidence="12">Fractions of enolase are present in both the cytoplasm and on the cell surface.</text>
</comment>
<feature type="binding site" evidence="14">
    <location>
        <position position="287"/>
    </location>
    <ligand>
        <name>substrate</name>
    </ligand>
</feature>
<evidence type="ECO:0000256" key="13">
    <source>
        <dbReference type="PIRSR" id="PIRSR001400-1"/>
    </source>
</evidence>
<protein>
    <recommendedName>
        <fullName evidence="4 12">Enolase</fullName>
        <ecNumber evidence="3 12">4.2.1.11</ecNumber>
    </recommendedName>
    <alternativeName>
        <fullName evidence="12">2-phospho-D-glycerate hydro-lyase</fullName>
    </alternativeName>
    <alternativeName>
        <fullName evidence="12">2-phosphoglycerate dehydratase</fullName>
    </alternativeName>
</protein>
<dbReference type="PANTHER" id="PTHR11902">
    <property type="entry name" value="ENOLASE"/>
    <property type="match status" value="1"/>
</dbReference>
<evidence type="ECO:0000256" key="12">
    <source>
        <dbReference type="HAMAP-Rule" id="MF_00318"/>
    </source>
</evidence>
<feature type="domain" description="Enolase C-terminal TIM barrel" evidence="16">
    <location>
        <begin position="139"/>
        <end position="427"/>
    </location>
</feature>
<feature type="binding site" evidence="12 15">
    <location>
        <position position="242"/>
    </location>
    <ligand>
        <name>Mg(2+)</name>
        <dbReference type="ChEBI" id="CHEBI:18420"/>
    </ligand>
</feature>
<dbReference type="Gene3D" id="3.20.20.120">
    <property type="entry name" value="Enolase-like C-terminal domain"/>
    <property type="match status" value="1"/>
</dbReference>
<comment type="cofactor">
    <cofactor evidence="15">
        <name>Mg(2+)</name>
        <dbReference type="ChEBI" id="CHEBI:18420"/>
    </cofactor>
    <text evidence="15">Mg(2+) is required for catalysis and for stabilizing the dimer.</text>
</comment>
<feature type="binding site" evidence="12 15">
    <location>
        <position position="314"/>
    </location>
    <ligand>
        <name>Mg(2+)</name>
        <dbReference type="ChEBI" id="CHEBI:18420"/>
    </ligand>
</feature>
<evidence type="ECO:0000259" key="17">
    <source>
        <dbReference type="SMART" id="SM01193"/>
    </source>
</evidence>
<dbReference type="NCBIfam" id="TIGR01060">
    <property type="entry name" value="eno"/>
    <property type="match status" value="1"/>
</dbReference>
<feature type="binding site" evidence="12 15">
    <location>
        <position position="287"/>
    </location>
    <ligand>
        <name>Mg(2+)</name>
        <dbReference type="ChEBI" id="CHEBI:18420"/>
    </ligand>
</feature>
<dbReference type="PROSITE" id="PS00164">
    <property type="entry name" value="ENOLASE"/>
    <property type="match status" value="1"/>
</dbReference>
<comment type="caution">
    <text evidence="18">The sequence shown here is derived from an EMBL/GenBank/DDBJ whole genome shotgun (WGS) entry which is preliminary data.</text>
</comment>
<dbReference type="SMART" id="SM01193">
    <property type="entry name" value="Enolase_N"/>
    <property type="match status" value="1"/>
</dbReference>
<gene>
    <name evidence="12" type="primary">eno</name>
    <name evidence="18" type="ORF">C7419_1011792</name>
</gene>
<keyword evidence="19" id="KW-1185">Reference proteome</keyword>
<feature type="domain" description="Enolase N-terminal" evidence="17">
    <location>
        <begin position="4"/>
        <end position="134"/>
    </location>
</feature>
<comment type="catalytic activity">
    <reaction evidence="12">
        <text>(2R)-2-phosphoglycerate = phosphoenolpyruvate + H2O</text>
        <dbReference type="Rhea" id="RHEA:10164"/>
        <dbReference type="ChEBI" id="CHEBI:15377"/>
        <dbReference type="ChEBI" id="CHEBI:58289"/>
        <dbReference type="ChEBI" id="CHEBI:58702"/>
        <dbReference type="EC" id="4.2.1.11"/>
    </reaction>
</comment>
<sequence length="429" mass="45947">MSAIVDIIGREVLDSRGNPTVECDVLLESGVMGRAAVPSGASTGSREAIELRDGDKARYLGKGVLKAVEHINTEISEAIMGLDASEQAFLDRTLIDLDGTDNKGRLGANAMLAVSMAVAKAAAEEAGLPLYRYFGGSGAMQMPVPMMNIVNGGAHANNSLDIQEFMIMPVSQTSFREALRCGAEVFHALKKILSDKGMSTAVGDEGGFAPNFSSNEECLNTIVQAIEKAGYRAGEDVLLALDCAASEFYHEAEDVYQLEGEGLKLSSTQFADYLANLCDKFPIVSIEDGMAEGDWDGWKTLTDKLGKRVQLVGDDLFVTNTKILKEGIEKGIGNSILIKINQIGTLTETFAAIEMAKRAGYTAVISHRSGETEDSTIADIAVGTNAGQIKTGSLSRSDRIAKYNQLLRIEEDLGDIASYPGKSAFYNLR</sequence>
<dbReference type="SFLD" id="SFLDF00002">
    <property type="entry name" value="enolase"/>
    <property type="match status" value="1"/>
</dbReference>
<dbReference type="RefSeq" id="WP_109581564.1">
    <property type="nucleotide sequence ID" value="NZ_CAJPUX010000001.1"/>
</dbReference>
<evidence type="ECO:0000256" key="15">
    <source>
        <dbReference type="PIRSR" id="PIRSR001400-3"/>
    </source>
</evidence>
<dbReference type="InterPro" id="IPR036849">
    <property type="entry name" value="Enolase-like_C_sf"/>
</dbReference>
<dbReference type="GO" id="GO:0004634">
    <property type="term" value="F:phosphopyruvate hydratase activity"/>
    <property type="evidence" value="ECO:0007669"/>
    <property type="project" value="UniProtKB-UniRule"/>
</dbReference>
<evidence type="ECO:0000313" key="19">
    <source>
        <dbReference type="Proteomes" id="UP000245754"/>
    </source>
</evidence>
<feature type="active site" description="Proton acceptor" evidence="12 13">
    <location>
        <position position="339"/>
    </location>
</feature>
<keyword evidence="5 12" id="KW-0963">Cytoplasm</keyword>
<dbReference type="EMBL" id="QGGT01000001">
    <property type="protein sequence ID" value="PWK37905.1"/>
    <property type="molecule type" value="Genomic_DNA"/>
</dbReference>
<dbReference type="UniPathway" id="UPA00109">
    <property type="reaction ID" value="UER00187"/>
</dbReference>
<dbReference type="SUPFAM" id="SSF51604">
    <property type="entry name" value="Enolase C-terminal domain-like"/>
    <property type="match status" value="1"/>
</dbReference>
<dbReference type="PANTHER" id="PTHR11902:SF1">
    <property type="entry name" value="ENOLASE"/>
    <property type="match status" value="1"/>
</dbReference>
<comment type="similarity">
    <text evidence="2 12">Belongs to the enolase family.</text>
</comment>
<dbReference type="SFLD" id="SFLDG00178">
    <property type="entry name" value="enolase"/>
    <property type="match status" value="1"/>
</dbReference>
<evidence type="ECO:0000256" key="10">
    <source>
        <dbReference type="ARBA" id="ARBA00023239"/>
    </source>
</evidence>
<feature type="active site" description="Proton donor" evidence="12 13">
    <location>
        <position position="205"/>
    </location>
</feature>
<dbReference type="AlphaFoldDB" id="A0A316F1B5"/>
<dbReference type="InterPro" id="IPR020811">
    <property type="entry name" value="Enolase_N"/>
</dbReference>
<comment type="cofactor">
    <cofactor evidence="12">
        <name>Mg(2+)</name>
        <dbReference type="ChEBI" id="CHEBI:18420"/>
    </cofactor>
    <text evidence="12">Binds a second Mg(2+) ion via substrate during catalysis.</text>
</comment>
<dbReference type="SMART" id="SM01192">
    <property type="entry name" value="Enolase_C"/>
    <property type="match status" value="1"/>
</dbReference>
<dbReference type="Proteomes" id="UP000245754">
    <property type="component" value="Unassembled WGS sequence"/>
</dbReference>
<evidence type="ECO:0000313" key="18">
    <source>
        <dbReference type="EMBL" id="PWK37905.1"/>
    </source>
</evidence>
<dbReference type="FunFam" id="3.30.390.10:FF:000001">
    <property type="entry name" value="Enolase"/>
    <property type="match status" value="1"/>
</dbReference>
<evidence type="ECO:0000256" key="6">
    <source>
        <dbReference type="ARBA" id="ARBA00022525"/>
    </source>
</evidence>
<dbReference type="InterPro" id="IPR020810">
    <property type="entry name" value="Enolase_C"/>
</dbReference>
<feature type="binding site" evidence="14">
    <location>
        <position position="314"/>
    </location>
    <ligand>
        <name>substrate</name>
    </ligand>
</feature>
<dbReference type="EC" id="4.2.1.11" evidence="3 12"/>
<dbReference type="GO" id="GO:0006096">
    <property type="term" value="P:glycolytic process"/>
    <property type="evidence" value="ECO:0007669"/>
    <property type="project" value="UniProtKB-UniRule"/>
</dbReference>
<dbReference type="Pfam" id="PF03952">
    <property type="entry name" value="Enolase_N"/>
    <property type="match status" value="1"/>
</dbReference>
<dbReference type="OrthoDB" id="9804716at2"/>
<dbReference type="InterPro" id="IPR020809">
    <property type="entry name" value="Enolase_CS"/>
</dbReference>
<dbReference type="GO" id="GO:0000287">
    <property type="term" value="F:magnesium ion binding"/>
    <property type="evidence" value="ECO:0007669"/>
    <property type="project" value="UniProtKB-UniRule"/>
</dbReference>
<dbReference type="PRINTS" id="PR00148">
    <property type="entry name" value="ENOLASE"/>
</dbReference>
<dbReference type="PIRSF" id="PIRSF001400">
    <property type="entry name" value="Enolase"/>
    <property type="match status" value="1"/>
</dbReference>
<evidence type="ECO:0000256" key="8">
    <source>
        <dbReference type="ARBA" id="ARBA00022842"/>
    </source>
</evidence>
<evidence type="ECO:0000256" key="3">
    <source>
        <dbReference type="ARBA" id="ARBA00012058"/>
    </source>
</evidence>
<dbReference type="GO" id="GO:0000015">
    <property type="term" value="C:phosphopyruvate hydratase complex"/>
    <property type="evidence" value="ECO:0007669"/>
    <property type="project" value="InterPro"/>
</dbReference>
<evidence type="ECO:0000256" key="14">
    <source>
        <dbReference type="PIRSR" id="PIRSR001400-2"/>
    </source>
</evidence>
<evidence type="ECO:0000256" key="7">
    <source>
        <dbReference type="ARBA" id="ARBA00022723"/>
    </source>
</evidence>
<feature type="binding site" evidence="14">
    <location>
        <position position="390"/>
    </location>
    <ligand>
        <name>substrate</name>
    </ligand>
</feature>
<dbReference type="FunFam" id="3.20.20.120:FF:000001">
    <property type="entry name" value="Enolase"/>
    <property type="match status" value="1"/>
</dbReference>
<feature type="binding site" evidence="12">
    <location>
        <position position="369"/>
    </location>
    <ligand>
        <name>(2R)-2-phosphoglycerate</name>
        <dbReference type="ChEBI" id="CHEBI:58289"/>
    </ligand>
</feature>
<keyword evidence="9 12" id="KW-0324">Glycolysis</keyword>
<evidence type="ECO:0000256" key="9">
    <source>
        <dbReference type="ARBA" id="ARBA00023152"/>
    </source>
</evidence>
<reference evidence="18 19" key="1">
    <citation type="submission" date="2018-05" db="EMBL/GenBank/DDBJ databases">
        <title>Genomic Encyclopedia of Type Strains, Phase IV (KMG-V): Genome sequencing to study the core and pangenomes of soil and plant-associated prokaryotes.</title>
        <authorList>
            <person name="Whitman W."/>
        </authorList>
    </citation>
    <scope>NUCLEOTIDE SEQUENCE [LARGE SCALE GENOMIC DNA]</scope>
    <source>
        <strain evidence="18 19">SLV-132</strain>
    </source>
</reference>